<dbReference type="KEGG" id="dak:DaAHT2_1848"/>
<evidence type="ECO:0008006" key="3">
    <source>
        <dbReference type="Google" id="ProtNLM"/>
    </source>
</evidence>
<dbReference type="HOGENOM" id="CLU_149290_2_0_7"/>
<dbReference type="InterPro" id="IPR038573">
    <property type="entry name" value="BrnT_sf"/>
</dbReference>
<dbReference type="STRING" id="589865.DaAHT2_1848"/>
<dbReference type="Proteomes" id="UP000001508">
    <property type="component" value="Chromosome"/>
</dbReference>
<dbReference type="Pfam" id="PF04365">
    <property type="entry name" value="BrnT_toxin"/>
    <property type="match status" value="1"/>
</dbReference>
<dbReference type="InterPro" id="IPR007460">
    <property type="entry name" value="BrnT_toxin"/>
</dbReference>
<reference evidence="2" key="1">
    <citation type="submission" date="2010-02" db="EMBL/GenBank/DDBJ databases">
        <title>Complete sequence of Desulfurivibrio alkaliphilus AHT2.</title>
        <authorList>
            <consortium name="US DOE Joint Genome Institute"/>
            <person name="Pitluck S."/>
            <person name="Chertkov O."/>
            <person name="Detter J.C."/>
            <person name="Han C."/>
            <person name="Tapia R."/>
            <person name="Larimer F."/>
            <person name="Land M."/>
            <person name="Hauser L."/>
            <person name="Kyrpides N."/>
            <person name="Mikhailova N."/>
            <person name="Sorokin D.Y."/>
            <person name="Muyzer G."/>
            <person name="Woyke T."/>
        </authorList>
    </citation>
    <scope>NUCLEOTIDE SEQUENCE [LARGE SCALE GENOMIC DNA]</scope>
    <source>
        <strain evidence="2">DSM 19089 / UNIQEM U267 / AHT2</strain>
    </source>
</reference>
<dbReference type="AlphaFoldDB" id="D6Z4Q4"/>
<dbReference type="Gene3D" id="3.10.450.530">
    <property type="entry name" value="Ribonuclease toxin, BrnT, of type II toxin-antitoxin system"/>
    <property type="match status" value="1"/>
</dbReference>
<evidence type="ECO:0000313" key="2">
    <source>
        <dbReference type="Proteomes" id="UP000001508"/>
    </source>
</evidence>
<dbReference type="OrthoDB" id="9802417at2"/>
<keyword evidence="2" id="KW-1185">Reference proteome</keyword>
<evidence type="ECO:0000313" key="1">
    <source>
        <dbReference type="EMBL" id="ADH86529.1"/>
    </source>
</evidence>
<protein>
    <recommendedName>
        <fullName evidence="3">BrnT family toxin</fullName>
    </recommendedName>
</protein>
<dbReference type="InParanoid" id="D6Z4Q4"/>
<dbReference type="eggNOG" id="COG2929">
    <property type="taxonomic scope" value="Bacteria"/>
</dbReference>
<organism evidence="1 2">
    <name type="scientific">Desulfurivibrio alkaliphilus (strain DSM 19089 / UNIQEM U267 / AHT2)</name>
    <dbReference type="NCBI Taxonomy" id="589865"/>
    <lineage>
        <taxon>Bacteria</taxon>
        <taxon>Pseudomonadati</taxon>
        <taxon>Thermodesulfobacteriota</taxon>
        <taxon>Desulfobulbia</taxon>
        <taxon>Desulfobulbales</taxon>
        <taxon>Desulfobulbaceae</taxon>
        <taxon>Desulfurivibrio</taxon>
    </lineage>
</organism>
<dbReference type="EMBL" id="CP001940">
    <property type="protein sequence ID" value="ADH86529.1"/>
    <property type="molecule type" value="Genomic_DNA"/>
</dbReference>
<proteinExistence type="predicted"/>
<name>D6Z4Q4_DESAT</name>
<accession>D6Z4Q4</accession>
<dbReference type="RefSeq" id="WP_013164052.1">
    <property type="nucleotide sequence ID" value="NC_014216.1"/>
</dbReference>
<gene>
    <name evidence="1" type="ordered locus">DaAHT2_1848</name>
</gene>
<sequence>MKFEWDAGKSVSNQEKHGIDFETAQRLWRDESRIEIQAPYPVEDRWILLGRLHGKIWAMVYTMRGDSVRIISVRRARKREVELYEG</sequence>